<dbReference type="InterPro" id="IPR008189">
    <property type="entry name" value="rRNA_ssu_MeTfrase_I"/>
</dbReference>
<evidence type="ECO:0000259" key="8">
    <source>
        <dbReference type="Pfam" id="PF23016"/>
    </source>
</evidence>
<dbReference type="PIRSF" id="PIRSF005917">
    <property type="entry name" value="MTase_YraL"/>
    <property type="match status" value="1"/>
</dbReference>
<dbReference type="FunFam" id="3.30.950.10:FF:000002">
    <property type="entry name" value="Ribosomal RNA small subunit methyltransferase I"/>
    <property type="match status" value="1"/>
</dbReference>
<dbReference type="GO" id="GO:0005737">
    <property type="term" value="C:cytoplasm"/>
    <property type="evidence" value="ECO:0007669"/>
    <property type="project" value="UniProtKB-SubCell"/>
</dbReference>
<keyword evidence="5 6" id="KW-0949">S-adenosyl-L-methionine</keyword>
<evidence type="ECO:0000256" key="4">
    <source>
        <dbReference type="ARBA" id="ARBA00022679"/>
    </source>
</evidence>
<comment type="similarity">
    <text evidence="6">Belongs to the methyltransferase superfamily. RsmI family.</text>
</comment>
<keyword evidence="4 6" id="KW-0808">Transferase</keyword>
<comment type="subcellular location">
    <subcellularLocation>
        <location evidence="6">Cytoplasm</location>
    </subcellularLocation>
</comment>
<evidence type="ECO:0000256" key="5">
    <source>
        <dbReference type="ARBA" id="ARBA00022691"/>
    </source>
</evidence>
<evidence type="ECO:0000313" key="9">
    <source>
        <dbReference type="EMBL" id="HHL42735.1"/>
    </source>
</evidence>
<dbReference type="Pfam" id="PF23016">
    <property type="entry name" value="RsmI_C"/>
    <property type="match status" value="1"/>
</dbReference>
<comment type="function">
    <text evidence="6">Catalyzes the 2'-O-methylation of the ribose of cytidine 1402 (C1402) in 16S rRNA.</text>
</comment>
<dbReference type="PANTHER" id="PTHR46111:SF1">
    <property type="entry name" value="RIBOSOMAL RNA SMALL SUBUNIT METHYLTRANSFERASE I"/>
    <property type="match status" value="1"/>
</dbReference>
<keyword evidence="3 6" id="KW-0489">Methyltransferase</keyword>
<keyword evidence="1 6" id="KW-0963">Cytoplasm</keyword>
<dbReference type="GO" id="GO:0070677">
    <property type="term" value="F:rRNA (cytosine-2'-O-)-methyltransferase activity"/>
    <property type="evidence" value="ECO:0007669"/>
    <property type="project" value="UniProtKB-UniRule"/>
</dbReference>
<accession>A0A7C5M2U7</accession>
<dbReference type="PANTHER" id="PTHR46111">
    <property type="entry name" value="RIBOSOMAL RNA SMALL SUBUNIT METHYLTRANSFERASE I"/>
    <property type="match status" value="1"/>
</dbReference>
<dbReference type="SUPFAM" id="SSF53790">
    <property type="entry name" value="Tetrapyrrole methylase"/>
    <property type="match status" value="1"/>
</dbReference>
<dbReference type="InterPro" id="IPR035996">
    <property type="entry name" value="4pyrrol_Methylase_sf"/>
</dbReference>
<dbReference type="Proteomes" id="UP000885830">
    <property type="component" value="Unassembled WGS sequence"/>
</dbReference>
<dbReference type="NCBIfam" id="TIGR00096">
    <property type="entry name" value="16S rRNA (cytidine(1402)-2'-O)-methyltransferase"/>
    <property type="match status" value="1"/>
</dbReference>
<dbReference type="InterPro" id="IPR014776">
    <property type="entry name" value="4pyrrole_Mease_sub2"/>
</dbReference>
<feature type="domain" description="RsmI HTH" evidence="8">
    <location>
        <begin position="259"/>
        <end position="298"/>
    </location>
</feature>
<keyword evidence="2 6" id="KW-0698">rRNA processing</keyword>
<dbReference type="InterPro" id="IPR000878">
    <property type="entry name" value="4pyrrol_Mease"/>
</dbReference>
<dbReference type="FunFam" id="3.40.1010.10:FF:000007">
    <property type="entry name" value="Ribosomal RNA small subunit methyltransferase I"/>
    <property type="match status" value="1"/>
</dbReference>
<evidence type="ECO:0000256" key="2">
    <source>
        <dbReference type="ARBA" id="ARBA00022552"/>
    </source>
</evidence>
<comment type="caution">
    <text evidence="9">The sequence shown here is derived from an EMBL/GenBank/DDBJ whole genome shotgun (WGS) entry which is preliminary data.</text>
</comment>
<dbReference type="PROSITE" id="PS01296">
    <property type="entry name" value="RSMI"/>
    <property type="match status" value="1"/>
</dbReference>
<evidence type="ECO:0000256" key="3">
    <source>
        <dbReference type="ARBA" id="ARBA00022603"/>
    </source>
</evidence>
<dbReference type="Gene3D" id="3.30.950.10">
    <property type="entry name" value="Methyltransferase, Cobalt-precorrin-4 Transmethylase, Domain 2"/>
    <property type="match status" value="1"/>
</dbReference>
<dbReference type="AlphaFoldDB" id="A0A7C5M2U7"/>
<dbReference type="InterPro" id="IPR053910">
    <property type="entry name" value="RsmI_HTH"/>
</dbReference>
<protein>
    <recommendedName>
        <fullName evidence="6">Ribosomal RNA small subunit methyltransferase I</fullName>
        <ecNumber evidence="6">2.1.1.198</ecNumber>
    </recommendedName>
    <alternativeName>
        <fullName evidence="6">16S rRNA 2'-O-ribose C1402 methyltransferase</fullName>
    </alternativeName>
    <alternativeName>
        <fullName evidence="6">rRNA (cytidine-2'-O-)-methyltransferase RsmI</fullName>
    </alternativeName>
</protein>
<evidence type="ECO:0000256" key="1">
    <source>
        <dbReference type="ARBA" id="ARBA00022490"/>
    </source>
</evidence>
<dbReference type="EMBL" id="DRMJ01000193">
    <property type="protein sequence ID" value="HHL42735.1"/>
    <property type="molecule type" value="Genomic_DNA"/>
</dbReference>
<reference evidence="9" key="1">
    <citation type="journal article" date="2020" name="mSystems">
        <title>Genome- and Community-Level Interaction Insights into Carbon Utilization and Element Cycling Functions of Hydrothermarchaeota in Hydrothermal Sediment.</title>
        <authorList>
            <person name="Zhou Z."/>
            <person name="Liu Y."/>
            <person name="Xu W."/>
            <person name="Pan J."/>
            <person name="Luo Z.H."/>
            <person name="Li M."/>
        </authorList>
    </citation>
    <scope>NUCLEOTIDE SEQUENCE [LARGE SCALE GENOMIC DNA]</scope>
    <source>
        <strain evidence="9">HyVt-485</strain>
    </source>
</reference>
<dbReference type="Pfam" id="PF00590">
    <property type="entry name" value="TP_methylase"/>
    <property type="match status" value="1"/>
</dbReference>
<gene>
    <name evidence="6 9" type="primary">rsmI</name>
    <name evidence="9" type="ORF">ENJ42_03890</name>
</gene>
<name>A0A7C5M2U7_9PROT</name>
<evidence type="ECO:0000259" key="7">
    <source>
        <dbReference type="Pfam" id="PF00590"/>
    </source>
</evidence>
<dbReference type="HAMAP" id="MF_01877">
    <property type="entry name" value="16SrRNA_methyltr_I"/>
    <property type="match status" value="1"/>
</dbReference>
<comment type="catalytic activity">
    <reaction evidence="6">
        <text>cytidine(1402) in 16S rRNA + S-adenosyl-L-methionine = 2'-O-methylcytidine(1402) in 16S rRNA + S-adenosyl-L-homocysteine + H(+)</text>
        <dbReference type="Rhea" id="RHEA:42924"/>
        <dbReference type="Rhea" id="RHEA-COMP:10285"/>
        <dbReference type="Rhea" id="RHEA-COMP:10286"/>
        <dbReference type="ChEBI" id="CHEBI:15378"/>
        <dbReference type="ChEBI" id="CHEBI:57856"/>
        <dbReference type="ChEBI" id="CHEBI:59789"/>
        <dbReference type="ChEBI" id="CHEBI:74495"/>
        <dbReference type="ChEBI" id="CHEBI:82748"/>
        <dbReference type="EC" id="2.1.1.198"/>
    </reaction>
</comment>
<feature type="domain" description="Tetrapyrrole methylase" evidence="7">
    <location>
        <begin position="32"/>
        <end position="230"/>
    </location>
</feature>
<evidence type="ECO:0000256" key="6">
    <source>
        <dbReference type="HAMAP-Rule" id="MF_01877"/>
    </source>
</evidence>
<dbReference type="InterPro" id="IPR014777">
    <property type="entry name" value="4pyrrole_Mease_sub1"/>
</dbReference>
<sequence>MSYREIENKSARAEAQALKAVRLGPLDLAPGLYIVSTPIGNLRDITIRALETLASVDLVLAEDTRTSAKLMNTYGLKSPLSAYHDHNAAKRIPNLINRIQNGERIALISDAGTPIVSDPGHKLVSACIENGLDVIPVPGASAVLSALVTAGLTSDRFMFAGFLPPKSAARQTVLAALAQCPSSLIFYETAPRLIAALTDMKTVLGNRQTAICRELTKKYEQISRGDLEALIKQLTGEKLRGEIVVVVNGPNAQATWEREDVLSALRARIGTLGVKRASLEVAEMSGHKKRDVYQWALKIDP</sequence>
<dbReference type="Gene3D" id="3.40.1010.10">
    <property type="entry name" value="Cobalt-precorrin-4 Transmethylase, Domain 1"/>
    <property type="match status" value="1"/>
</dbReference>
<dbReference type="EC" id="2.1.1.198" evidence="6"/>
<proteinExistence type="inferred from homology"/>
<organism evidence="9">
    <name type="scientific">Hellea balneolensis</name>
    <dbReference type="NCBI Taxonomy" id="287478"/>
    <lineage>
        <taxon>Bacteria</taxon>
        <taxon>Pseudomonadati</taxon>
        <taxon>Pseudomonadota</taxon>
        <taxon>Alphaproteobacteria</taxon>
        <taxon>Maricaulales</taxon>
        <taxon>Robiginitomaculaceae</taxon>
        <taxon>Hellea</taxon>
    </lineage>
</organism>
<dbReference type="InterPro" id="IPR018063">
    <property type="entry name" value="SAM_MeTrfase_RsmI_CS"/>
</dbReference>
<dbReference type="CDD" id="cd11648">
    <property type="entry name" value="RsmI"/>
    <property type="match status" value="1"/>
</dbReference>